<evidence type="ECO:0000256" key="2">
    <source>
        <dbReference type="SAM" id="MobiDB-lite"/>
    </source>
</evidence>
<keyword evidence="5" id="KW-1185">Reference proteome</keyword>
<organism evidence="4 5">
    <name type="scientific">Clathrospora elynae</name>
    <dbReference type="NCBI Taxonomy" id="706981"/>
    <lineage>
        <taxon>Eukaryota</taxon>
        <taxon>Fungi</taxon>
        <taxon>Dikarya</taxon>
        <taxon>Ascomycota</taxon>
        <taxon>Pezizomycotina</taxon>
        <taxon>Dothideomycetes</taxon>
        <taxon>Pleosporomycetidae</taxon>
        <taxon>Pleosporales</taxon>
        <taxon>Diademaceae</taxon>
        <taxon>Clathrospora</taxon>
    </lineage>
</organism>
<dbReference type="Proteomes" id="UP000800038">
    <property type="component" value="Unassembled WGS sequence"/>
</dbReference>
<evidence type="ECO:0000259" key="3">
    <source>
        <dbReference type="Pfam" id="PF24883"/>
    </source>
</evidence>
<proteinExistence type="predicted"/>
<reference evidence="4" key="1">
    <citation type="journal article" date="2020" name="Stud. Mycol.">
        <title>101 Dothideomycetes genomes: a test case for predicting lifestyles and emergence of pathogens.</title>
        <authorList>
            <person name="Haridas S."/>
            <person name="Albert R."/>
            <person name="Binder M."/>
            <person name="Bloem J."/>
            <person name="Labutti K."/>
            <person name="Salamov A."/>
            <person name="Andreopoulos B."/>
            <person name="Baker S."/>
            <person name="Barry K."/>
            <person name="Bills G."/>
            <person name="Bluhm B."/>
            <person name="Cannon C."/>
            <person name="Castanera R."/>
            <person name="Culley D."/>
            <person name="Daum C."/>
            <person name="Ezra D."/>
            <person name="Gonzalez J."/>
            <person name="Henrissat B."/>
            <person name="Kuo A."/>
            <person name="Liang C."/>
            <person name="Lipzen A."/>
            <person name="Lutzoni F."/>
            <person name="Magnuson J."/>
            <person name="Mondo S."/>
            <person name="Nolan M."/>
            <person name="Ohm R."/>
            <person name="Pangilinan J."/>
            <person name="Park H.-J."/>
            <person name="Ramirez L."/>
            <person name="Alfaro M."/>
            <person name="Sun H."/>
            <person name="Tritt A."/>
            <person name="Yoshinaga Y."/>
            <person name="Zwiers L.-H."/>
            <person name="Turgeon B."/>
            <person name="Goodwin S."/>
            <person name="Spatafora J."/>
            <person name="Crous P."/>
            <person name="Grigoriev I."/>
        </authorList>
    </citation>
    <scope>NUCLEOTIDE SEQUENCE</scope>
    <source>
        <strain evidence="4">CBS 161.51</strain>
    </source>
</reference>
<dbReference type="PANTHER" id="PTHR10039">
    <property type="entry name" value="AMELOGENIN"/>
    <property type="match status" value="1"/>
</dbReference>
<dbReference type="InterPro" id="IPR056884">
    <property type="entry name" value="NPHP3-like_N"/>
</dbReference>
<keyword evidence="1" id="KW-0677">Repeat</keyword>
<dbReference type="Pfam" id="PF24883">
    <property type="entry name" value="NPHP3_N"/>
    <property type="match status" value="1"/>
</dbReference>
<dbReference type="Gene3D" id="3.40.50.300">
    <property type="entry name" value="P-loop containing nucleotide triphosphate hydrolases"/>
    <property type="match status" value="1"/>
</dbReference>
<dbReference type="EMBL" id="ML976056">
    <property type="protein sequence ID" value="KAF1940879.1"/>
    <property type="molecule type" value="Genomic_DNA"/>
</dbReference>
<sequence>MSSQTETADMTMMDTGAERPLFDETIEAIQTTILEEHRQQFHHDASVSLLLDELLLVSAGSGSGDHRLIACSRKFSMFIRSFAPYFDVLSTCVTLKPEWVGWFWGTVRLVFKVGSGYAFFLEKIADMFEAIANIVPPYQQIYEVCRHDILGSHLDDQDGHLATLMSYVYTDLVQLCLDFYRVFCRGTQGCGLRHLTLGTTQAALWRPLDSRFARLEARLTRHRRWLEKETENQVQDYANVAQHRKNYLNFLHRHNEVNSHGHAEHEEHRMAKRMRIIEKAQSWLSSSPVADKCDHSLQLYPDSCAWFLGIPAYCRWRDQPFDRSTANDTDALESTWQHRVLFVQAKLGFGKTCISHSVIANLAAEAEGPDLSDEPPVTASYHFSRSSADSSHFEDAFRAIACQLLQTHRQDRSTLDATCLLLRKTSCREHAIAHEVLDVISLLLRQHPTFLVFDGIDECSDTQAFLTSFEGLCRGSDTKVVLFSRPNLKIPLEYQKWASAAPHIISLTKEHNAAAIEHHVVQELNRMADQGFFGISMDRWLISHVARVSDGQFLWVGMLLKFLQSPLLSSEERLAILQNINLLQSLDSLYRNILGVLERRTKHEKRIINDAFRWLSFPINRLCPAALRAALSTFDPNSSGESNPIDLIHALPKLTCGFLNVSNDTISFAHRSIREYLQAPASQATKFSLYDESSVHAHLAARCLSYLAHDVPKRPLVALQPNSPHALPTIPTSSGTSQRTSASGDSGYKSLSSSSDGDPTTAHPVIRITPNPSIRTIHFDTHLPFLRYAALCWPIHLSRALSLLPNTATSSYPYLPALSAFLTSRLATTVWIEASYRYNFPPTLSRLVGPLSDLRGEITPATVEGRELRKVVDEMRELSGRLVGLKREHEGLLRHKPSLVWQMDGGGGGEVYWPVYED</sequence>
<name>A0A6A5SN38_9PLEO</name>
<dbReference type="PANTHER" id="PTHR10039:SF15">
    <property type="entry name" value="NACHT DOMAIN-CONTAINING PROTEIN"/>
    <property type="match status" value="1"/>
</dbReference>
<evidence type="ECO:0000256" key="1">
    <source>
        <dbReference type="ARBA" id="ARBA00022737"/>
    </source>
</evidence>
<feature type="compositionally biased region" description="Low complexity" evidence="2">
    <location>
        <begin position="741"/>
        <end position="758"/>
    </location>
</feature>
<feature type="compositionally biased region" description="Polar residues" evidence="2">
    <location>
        <begin position="730"/>
        <end position="740"/>
    </location>
</feature>
<protein>
    <recommendedName>
        <fullName evidence="3">Nephrocystin 3-like N-terminal domain-containing protein</fullName>
    </recommendedName>
</protein>
<dbReference type="AlphaFoldDB" id="A0A6A5SN38"/>
<feature type="domain" description="Nephrocystin 3-like N-terminal" evidence="3">
    <location>
        <begin position="303"/>
        <end position="485"/>
    </location>
</feature>
<feature type="region of interest" description="Disordered" evidence="2">
    <location>
        <begin position="720"/>
        <end position="767"/>
    </location>
</feature>
<dbReference type="InterPro" id="IPR027417">
    <property type="entry name" value="P-loop_NTPase"/>
</dbReference>
<dbReference type="OrthoDB" id="4772757at2759"/>
<accession>A0A6A5SN38</accession>
<evidence type="ECO:0000313" key="5">
    <source>
        <dbReference type="Proteomes" id="UP000800038"/>
    </source>
</evidence>
<gene>
    <name evidence="4" type="ORF">EJ02DRAFT_405735</name>
</gene>
<evidence type="ECO:0000313" key="4">
    <source>
        <dbReference type="EMBL" id="KAF1940879.1"/>
    </source>
</evidence>